<sequence length="68" mass="7891">MVTNLSISAARFYNDTKMYFAANLMLLGAWFSLRRTMRCKVRNPPYPSLGSLQSKIVALILKNRYFIK</sequence>
<evidence type="ECO:0000313" key="3">
    <source>
        <dbReference type="Proteomes" id="UP001610563"/>
    </source>
</evidence>
<evidence type="ECO:0000313" key="2">
    <source>
        <dbReference type="EMBL" id="KAL2798289.1"/>
    </source>
</evidence>
<gene>
    <name evidence="2" type="ORF">BJX66DRAFT_56902</name>
</gene>
<keyword evidence="1" id="KW-0812">Transmembrane</keyword>
<proteinExistence type="predicted"/>
<protein>
    <submittedName>
        <fullName evidence="2">Uncharacterized protein</fullName>
    </submittedName>
</protein>
<comment type="caution">
    <text evidence="2">The sequence shown here is derived from an EMBL/GenBank/DDBJ whole genome shotgun (WGS) entry which is preliminary data.</text>
</comment>
<accession>A0ABR4GGV6</accession>
<name>A0ABR4GGV6_9EURO</name>
<keyword evidence="1" id="KW-1133">Transmembrane helix</keyword>
<reference evidence="2 3" key="1">
    <citation type="submission" date="2024-07" db="EMBL/GenBank/DDBJ databases">
        <title>Section-level genome sequencing and comparative genomics of Aspergillus sections Usti and Cavernicolus.</title>
        <authorList>
            <consortium name="Lawrence Berkeley National Laboratory"/>
            <person name="Nybo J.L."/>
            <person name="Vesth T.C."/>
            <person name="Theobald S."/>
            <person name="Frisvad J.C."/>
            <person name="Larsen T.O."/>
            <person name="Kjaerboelling I."/>
            <person name="Rothschild-Mancinelli K."/>
            <person name="Lyhne E.K."/>
            <person name="Kogle M.E."/>
            <person name="Barry K."/>
            <person name="Clum A."/>
            <person name="Na H."/>
            <person name="Ledsgaard L."/>
            <person name="Lin J."/>
            <person name="Lipzen A."/>
            <person name="Kuo A."/>
            <person name="Riley R."/>
            <person name="Mondo S."/>
            <person name="Labutti K."/>
            <person name="Haridas S."/>
            <person name="Pangalinan J."/>
            <person name="Salamov A.A."/>
            <person name="Simmons B.A."/>
            <person name="Magnuson J.K."/>
            <person name="Chen J."/>
            <person name="Drula E."/>
            <person name="Henrissat B."/>
            <person name="Wiebenga A."/>
            <person name="Lubbers R.J."/>
            <person name="Gomes A.C."/>
            <person name="Makela M.R."/>
            <person name="Stajich J."/>
            <person name="Grigoriev I.V."/>
            <person name="Mortensen U.H."/>
            <person name="De Vries R.P."/>
            <person name="Baker S.E."/>
            <person name="Andersen M.R."/>
        </authorList>
    </citation>
    <scope>NUCLEOTIDE SEQUENCE [LARGE SCALE GENOMIC DNA]</scope>
    <source>
        <strain evidence="2 3">CBS 209.92</strain>
    </source>
</reference>
<organism evidence="2 3">
    <name type="scientific">Aspergillus keveii</name>
    <dbReference type="NCBI Taxonomy" id="714993"/>
    <lineage>
        <taxon>Eukaryota</taxon>
        <taxon>Fungi</taxon>
        <taxon>Dikarya</taxon>
        <taxon>Ascomycota</taxon>
        <taxon>Pezizomycotina</taxon>
        <taxon>Eurotiomycetes</taxon>
        <taxon>Eurotiomycetidae</taxon>
        <taxon>Eurotiales</taxon>
        <taxon>Aspergillaceae</taxon>
        <taxon>Aspergillus</taxon>
        <taxon>Aspergillus subgen. Nidulantes</taxon>
    </lineage>
</organism>
<keyword evidence="3" id="KW-1185">Reference proteome</keyword>
<evidence type="ECO:0000256" key="1">
    <source>
        <dbReference type="SAM" id="Phobius"/>
    </source>
</evidence>
<feature type="transmembrane region" description="Helical" evidence="1">
    <location>
        <begin position="16"/>
        <end position="33"/>
    </location>
</feature>
<keyword evidence="1" id="KW-0472">Membrane</keyword>
<dbReference type="Proteomes" id="UP001610563">
    <property type="component" value="Unassembled WGS sequence"/>
</dbReference>
<dbReference type="EMBL" id="JBFTWV010000014">
    <property type="protein sequence ID" value="KAL2798289.1"/>
    <property type="molecule type" value="Genomic_DNA"/>
</dbReference>